<reference evidence="1 2" key="1">
    <citation type="submission" date="2021-06" db="EMBL/GenBank/DDBJ databases">
        <title>Gemonas diversity in paddy soil.</title>
        <authorList>
            <person name="Liu G."/>
        </authorList>
    </citation>
    <scope>NUCLEOTIDE SEQUENCE [LARGE SCALE GENOMIC DNA]</scope>
    <source>
        <strain evidence="1 2">RG2</strain>
    </source>
</reference>
<organism evidence="1 2">
    <name type="scientific">Geomonas subterranea</name>
    <dbReference type="NCBI Taxonomy" id="2847989"/>
    <lineage>
        <taxon>Bacteria</taxon>
        <taxon>Pseudomonadati</taxon>
        <taxon>Thermodesulfobacteriota</taxon>
        <taxon>Desulfuromonadia</taxon>
        <taxon>Geobacterales</taxon>
        <taxon>Geobacteraceae</taxon>
        <taxon>Geomonas</taxon>
    </lineage>
</organism>
<evidence type="ECO:0000313" key="2">
    <source>
        <dbReference type="Proteomes" id="UP000683559"/>
    </source>
</evidence>
<keyword evidence="1" id="KW-0808">Transferase</keyword>
<dbReference type="PANTHER" id="PTHR36697">
    <property type="entry name" value="S-ADENOSYLMETHIONINE SYNTHASE"/>
    <property type="match status" value="1"/>
</dbReference>
<dbReference type="RefSeq" id="WP_217285746.1">
    <property type="nucleotide sequence ID" value="NZ_CP077683.1"/>
</dbReference>
<evidence type="ECO:0000313" key="1">
    <source>
        <dbReference type="EMBL" id="QXE89051.1"/>
    </source>
</evidence>
<proteinExistence type="predicted"/>
<dbReference type="Proteomes" id="UP000683559">
    <property type="component" value="Chromosome"/>
</dbReference>
<accession>A0ABX8LCK7</accession>
<name>A0ABX8LCK7_9BACT</name>
<protein>
    <submittedName>
        <fullName evidence="1">Methionine adenosyltransferase</fullName>
        <ecNumber evidence="1">2.5.1.6</ecNumber>
    </submittedName>
</protein>
<sequence>MLVVEEFNGNQVTKQRVEMVERKGTGHPDQICDCIMDSISVALSQAYLSEFGTILHHNIDKGLLAAGRVERRFGGGEVLEPMELTIGDRATFNLAGKEIPVHDIVVGAAKKWISGNLRHVDPERHVSYRLKLAPGSQELTGIFSRPGAVRGANDTSAAVGYYPLSPTERAVLTLERELNSERFKTLFPETGEDVKVMGLRNGAQLDLTVAMPLLAERIRSEREYFERKHAIETEMRHFLERGCRGFERARVHYNTLDEAGCGLSGVYLSLLGTSAEDADSGQVGRGNRVNGLIPIARAIGTEAAAGKNPVSHVGKIYNVLSHRMAREICKSVAGVQGAYVMLLSRIGDPVDRPQMAYAQLVMDPGRSVAEVEAEVREVMQRQFSAIAGFCLDLARGAYQVC</sequence>
<dbReference type="InterPro" id="IPR027790">
    <property type="entry name" value="AdoMet_synthase_2_family"/>
</dbReference>
<keyword evidence="2" id="KW-1185">Reference proteome</keyword>
<dbReference type="PANTHER" id="PTHR36697:SF1">
    <property type="entry name" value="S-ADENOSYLMETHIONINE SYNTHASE"/>
    <property type="match status" value="1"/>
</dbReference>
<dbReference type="NCBIfam" id="NF003363">
    <property type="entry name" value="PRK04439.1-2"/>
    <property type="match status" value="1"/>
</dbReference>
<dbReference type="EMBL" id="CP077683">
    <property type="protein sequence ID" value="QXE89051.1"/>
    <property type="molecule type" value="Genomic_DNA"/>
</dbReference>
<dbReference type="GO" id="GO:0004478">
    <property type="term" value="F:methionine adenosyltransferase activity"/>
    <property type="evidence" value="ECO:0007669"/>
    <property type="project" value="UniProtKB-EC"/>
</dbReference>
<dbReference type="Pfam" id="PF01941">
    <property type="entry name" value="AdoMet_Synthase"/>
    <property type="match status" value="1"/>
</dbReference>
<dbReference type="EC" id="2.5.1.6" evidence="1"/>
<gene>
    <name evidence="1" type="ORF">KP001_11285</name>
</gene>